<gene>
    <name evidence="4" type="ORF">G4B88_022694</name>
</gene>
<dbReference type="Gene3D" id="2.60.40.790">
    <property type="match status" value="1"/>
</dbReference>
<dbReference type="InterPro" id="IPR008978">
    <property type="entry name" value="HSP20-like_chaperone"/>
</dbReference>
<keyword evidence="5" id="KW-1185">Reference proteome</keyword>
<evidence type="ECO:0000313" key="5">
    <source>
        <dbReference type="Proteomes" id="UP000583929"/>
    </source>
</evidence>
<dbReference type="InterPro" id="IPR002068">
    <property type="entry name" value="A-crystallin/Hsp20_dom"/>
</dbReference>
<evidence type="ECO:0000259" key="3">
    <source>
        <dbReference type="PROSITE" id="PS01031"/>
    </source>
</evidence>
<dbReference type="PANTHER" id="PTHR47570:SF2">
    <property type="entry name" value="MYND-TYPE DOMAIN-CONTAINING PROTEIN"/>
    <property type="match status" value="1"/>
</dbReference>
<accession>A0A7J6HXQ3</accession>
<reference evidence="4 5" key="1">
    <citation type="journal article" date="2020" name="bioRxiv">
        <title>Sequence and annotation of 42 cannabis genomes reveals extensive copy number variation in cannabinoid synthesis and pathogen resistance genes.</title>
        <authorList>
            <person name="Mckernan K.J."/>
            <person name="Helbert Y."/>
            <person name="Kane L.T."/>
            <person name="Ebling H."/>
            <person name="Zhang L."/>
            <person name="Liu B."/>
            <person name="Eaton Z."/>
            <person name="Mclaughlin S."/>
            <person name="Kingan S."/>
            <person name="Baybayan P."/>
            <person name="Concepcion G."/>
            <person name="Jordan M."/>
            <person name="Riva A."/>
            <person name="Barbazuk W."/>
            <person name="Harkins T."/>
        </authorList>
    </citation>
    <scope>NUCLEOTIDE SEQUENCE [LARGE SCALE GENOMIC DNA]</scope>
    <source>
        <strain evidence="5">cv. Jamaican Lion 4</strain>
        <tissue evidence="4">Leaf</tissue>
    </source>
</reference>
<sequence length="515" mass="58313">MIPNARQWDEEVLLDLFSEHDRDLIRAVVISSSMAFDTRYWSFENFGQYTVKSAYKRLQVLNGRWTGGDNSGLWRKLWNLKIPAKISIRSGPGLGPGFGTCLMKVEGITPNYIKSVFKASTALYRTDPWKRLRPVHLFGVMVGKDSDWSGKKQPFPCLQFIGGDGGDVGFHMFRSVNDARKVTGRRETIRVPNVEILRVRYEPESLMFPSNLKMIKTLSLEESGTNRYPVIDVVCCCTPSGSLQFRTLTLEELRFVYAVMKGMTLVHPLLQVDKDSGPKWSRLMNFEPFIETVDVQWSQEMAKGGNDLVATTISYPPGQAYEDKTSSTASSTPTKYAEPHKEDAFVDDVELLEWQLAEGCNFPSNCLLFNHKSIIIINMAQAMELPVIYSATTSSNQYLFPYNFVPENHVNWSETPDSHIYSAELPGVRKEEIKVEVEDSRYLIIRTEAINESTEPARTFMRKFRLPGRVDIDGISAGYEDGVLTVTVPRSFSRRGFCIDPADVPERLETLARAA</sequence>
<dbReference type="EMBL" id="JAATIQ010000021">
    <property type="protein sequence ID" value="KAF4399611.1"/>
    <property type="molecule type" value="Genomic_DNA"/>
</dbReference>
<comment type="similarity">
    <text evidence="1 2">Belongs to the small heat shock protein (HSP20) family.</text>
</comment>
<dbReference type="SUPFAM" id="SSF49764">
    <property type="entry name" value="HSP20-like chaperones"/>
    <property type="match status" value="1"/>
</dbReference>
<comment type="caution">
    <text evidence="4">The sequence shown here is derived from an EMBL/GenBank/DDBJ whole genome shotgun (WGS) entry which is preliminary data.</text>
</comment>
<evidence type="ECO:0000313" key="4">
    <source>
        <dbReference type="EMBL" id="KAF4399611.1"/>
    </source>
</evidence>
<dbReference type="AlphaFoldDB" id="A0A7J6HXQ3"/>
<evidence type="ECO:0000256" key="1">
    <source>
        <dbReference type="PROSITE-ProRule" id="PRU00285"/>
    </source>
</evidence>
<proteinExistence type="inferred from homology"/>
<dbReference type="PANTHER" id="PTHR47570">
    <property type="entry name" value="ZINC ION BINDING PROTEIN"/>
    <property type="match status" value="1"/>
</dbReference>
<dbReference type="PROSITE" id="PS01031">
    <property type="entry name" value="SHSP"/>
    <property type="match status" value="1"/>
</dbReference>
<feature type="domain" description="SHSP" evidence="3">
    <location>
        <begin position="401"/>
        <end position="507"/>
    </location>
</feature>
<evidence type="ECO:0000256" key="2">
    <source>
        <dbReference type="RuleBase" id="RU003616"/>
    </source>
</evidence>
<protein>
    <recommendedName>
        <fullName evidence="3">SHSP domain-containing protein</fullName>
    </recommendedName>
</protein>
<organism evidence="4 5">
    <name type="scientific">Cannabis sativa</name>
    <name type="common">Hemp</name>
    <name type="synonym">Marijuana</name>
    <dbReference type="NCBI Taxonomy" id="3483"/>
    <lineage>
        <taxon>Eukaryota</taxon>
        <taxon>Viridiplantae</taxon>
        <taxon>Streptophyta</taxon>
        <taxon>Embryophyta</taxon>
        <taxon>Tracheophyta</taxon>
        <taxon>Spermatophyta</taxon>
        <taxon>Magnoliopsida</taxon>
        <taxon>eudicotyledons</taxon>
        <taxon>Gunneridae</taxon>
        <taxon>Pentapetalae</taxon>
        <taxon>rosids</taxon>
        <taxon>fabids</taxon>
        <taxon>Rosales</taxon>
        <taxon>Cannabaceae</taxon>
        <taxon>Cannabis</taxon>
    </lineage>
</organism>
<dbReference type="Proteomes" id="UP000583929">
    <property type="component" value="Unassembled WGS sequence"/>
</dbReference>
<name>A0A7J6HXQ3_CANSA</name>
<dbReference type="Pfam" id="PF00011">
    <property type="entry name" value="HSP20"/>
    <property type="match status" value="1"/>
</dbReference>